<dbReference type="Proteomes" id="UP000799770">
    <property type="component" value="Unassembled WGS sequence"/>
</dbReference>
<name>A0A6A5YH90_9PLEO</name>
<protein>
    <recommendedName>
        <fullName evidence="4">EF-hand domain-containing protein</fullName>
    </recommendedName>
</protein>
<sequence length="340" mass="38760">MSSAAGLAGSVPQTPDRQGGRGPGSRRRNSTANAASKVYFLMKQSCQPSHSDISLIQTRTVQSMNFSNCSYRESPGTQRLSVAARTFGAYTNNHWKLQHSGFTADGPPDWSGTKSERFQKHIKSEKTLLYDRFQYHLPAARMMFPLVVRLNDDKYRDPVAKQFLRQAHIIFTDGLDYRLTIFQLKHFLECLAEFPNGLLSMRRATFINFLGLDLNLRTDLLLRSTQQEVLVLGLSTEHLTTTFIRAWNRCYDDPNGGGYYGAVNNSVNNNSDLCDANEFISSERLGVVVRALRKLRTINFFRKDDYNEDQQITGRDLVNFLRKVSRSIRQIAGRRRLTVN</sequence>
<evidence type="ECO:0008006" key="4">
    <source>
        <dbReference type="Google" id="ProtNLM"/>
    </source>
</evidence>
<dbReference type="InterPro" id="IPR018247">
    <property type="entry name" value="EF_Hand_1_Ca_BS"/>
</dbReference>
<evidence type="ECO:0000313" key="2">
    <source>
        <dbReference type="EMBL" id="KAF2105697.1"/>
    </source>
</evidence>
<feature type="region of interest" description="Disordered" evidence="1">
    <location>
        <begin position="1"/>
        <end position="31"/>
    </location>
</feature>
<reference evidence="2" key="1">
    <citation type="journal article" date="2020" name="Stud. Mycol.">
        <title>101 Dothideomycetes genomes: a test case for predicting lifestyles and emergence of pathogens.</title>
        <authorList>
            <person name="Haridas S."/>
            <person name="Albert R."/>
            <person name="Binder M."/>
            <person name="Bloem J."/>
            <person name="Labutti K."/>
            <person name="Salamov A."/>
            <person name="Andreopoulos B."/>
            <person name="Baker S."/>
            <person name="Barry K."/>
            <person name="Bills G."/>
            <person name="Bluhm B."/>
            <person name="Cannon C."/>
            <person name="Castanera R."/>
            <person name="Culley D."/>
            <person name="Daum C."/>
            <person name="Ezra D."/>
            <person name="Gonzalez J."/>
            <person name="Henrissat B."/>
            <person name="Kuo A."/>
            <person name="Liang C."/>
            <person name="Lipzen A."/>
            <person name="Lutzoni F."/>
            <person name="Magnuson J."/>
            <person name="Mondo S."/>
            <person name="Nolan M."/>
            <person name="Ohm R."/>
            <person name="Pangilinan J."/>
            <person name="Park H.-J."/>
            <person name="Ramirez L."/>
            <person name="Alfaro M."/>
            <person name="Sun H."/>
            <person name="Tritt A."/>
            <person name="Yoshinaga Y."/>
            <person name="Zwiers L.-H."/>
            <person name="Turgeon B."/>
            <person name="Goodwin S."/>
            <person name="Spatafora J."/>
            <person name="Crous P."/>
            <person name="Grigoriev I."/>
        </authorList>
    </citation>
    <scope>NUCLEOTIDE SEQUENCE</scope>
    <source>
        <strain evidence="2">CBS 627.86</strain>
    </source>
</reference>
<dbReference type="PROSITE" id="PS00018">
    <property type="entry name" value="EF_HAND_1"/>
    <property type="match status" value="1"/>
</dbReference>
<organism evidence="2 3">
    <name type="scientific">Lophiotrema nucula</name>
    <dbReference type="NCBI Taxonomy" id="690887"/>
    <lineage>
        <taxon>Eukaryota</taxon>
        <taxon>Fungi</taxon>
        <taxon>Dikarya</taxon>
        <taxon>Ascomycota</taxon>
        <taxon>Pezizomycotina</taxon>
        <taxon>Dothideomycetes</taxon>
        <taxon>Pleosporomycetidae</taxon>
        <taxon>Pleosporales</taxon>
        <taxon>Lophiotremataceae</taxon>
        <taxon>Lophiotrema</taxon>
    </lineage>
</organism>
<evidence type="ECO:0000313" key="3">
    <source>
        <dbReference type="Proteomes" id="UP000799770"/>
    </source>
</evidence>
<dbReference type="EMBL" id="ML977373">
    <property type="protein sequence ID" value="KAF2105697.1"/>
    <property type="molecule type" value="Genomic_DNA"/>
</dbReference>
<accession>A0A6A5YH90</accession>
<proteinExistence type="predicted"/>
<gene>
    <name evidence="2" type="ORF">BDV96DRAFT_655359</name>
</gene>
<keyword evidence="3" id="KW-1185">Reference proteome</keyword>
<evidence type="ECO:0000256" key="1">
    <source>
        <dbReference type="SAM" id="MobiDB-lite"/>
    </source>
</evidence>
<dbReference type="AlphaFoldDB" id="A0A6A5YH90"/>